<reference evidence="1 2" key="1">
    <citation type="submission" date="2019-06" db="EMBL/GenBank/DDBJ databases">
        <title>A complete genome sequence for Luteibacter pinisoli MAH-14.</title>
        <authorList>
            <person name="Baltrus D.A."/>
        </authorList>
    </citation>
    <scope>NUCLEOTIDE SEQUENCE [LARGE SCALE GENOMIC DNA]</scope>
    <source>
        <strain evidence="1 2">MAH-14</strain>
    </source>
</reference>
<organism evidence="1 2">
    <name type="scientific">Luteibacter pinisoli</name>
    <dbReference type="NCBI Taxonomy" id="2589080"/>
    <lineage>
        <taxon>Bacteria</taxon>
        <taxon>Pseudomonadati</taxon>
        <taxon>Pseudomonadota</taxon>
        <taxon>Gammaproteobacteria</taxon>
        <taxon>Lysobacterales</taxon>
        <taxon>Rhodanobacteraceae</taxon>
        <taxon>Luteibacter</taxon>
    </lineage>
</organism>
<dbReference type="AlphaFoldDB" id="A0A4Y5Z2J7"/>
<accession>A0A4Y5Z2J7</accession>
<dbReference type="InterPro" id="IPR036412">
    <property type="entry name" value="HAD-like_sf"/>
</dbReference>
<keyword evidence="2" id="KW-1185">Reference proteome</keyword>
<protein>
    <submittedName>
        <fullName evidence="1">Haloacid dehalogenase-like hydrolase</fullName>
    </submittedName>
</protein>
<sequence length="342" mass="36557">MLSYRWELRHTVASVVLFLVLATSGRAHFTADSDPLPSWNEGAARSAVISFVTDAVKEGGSGYIAPEDRVAVFDMDGTLATEKPFPGAVLPIIADVKTAVGKHPELANEPGIAALLKGDIAAVEATGEAGIAQIAAAAIDGRSVDEVTSGYVKEVRTLKSPRYGVPYTQLAYRPMRELLGYLEANGFQTWICSGSPIAYTRALSKEVFGIPPERVIGTSLATRVEVRDGRVVLAYTGKVDKVVDRDGKPPAIHLAIGRRPVFVGGNVGGFGDVAMMRYAMDRGGPAFALLINHDDAAREAAYPDKGGDSLAAASRYHFRVVSMRDDWKNVFDPTVTARPPSP</sequence>
<dbReference type="Pfam" id="PF12710">
    <property type="entry name" value="HAD"/>
    <property type="match status" value="1"/>
</dbReference>
<dbReference type="GO" id="GO:0016787">
    <property type="term" value="F:hydrolase activity"/>
    <property type="evidence" value="ECO:0007669"/>
    <property type="project" value="UniProtKB-KW"/>
</dbReference>
<dbReference type="Gene3D" id="3.40.50.1000">
    <property type="entry name" value="HAD superfamily/HAD-like"/>
    <property type="match status" value="1"/>
</dbReference>
<dbReference type="EMBL" id="CP041046">
    <property type="protein sequence ID" value="QDE38698.1"/>
    <property type="molecule type" value="Genomic_DNA"/>
</dbReference>
<dbReference type="OrthoDB" id="9799365at2"/>
<dbReference type="KEGG" id="lpy:FIV34_05520"/>
<dbReference type="SUPFAM" id="SSF56784">
    <property type="entry name" value="HAD-like"/>
    <property type="match status" value="1"/>
</dbReference>
<dbReference type="Proteomes" id="UP000316093">
    <property type="component" value="Chromosome"/>
</dbReference>
<name>A0A4Y5Z2J7_9GAMM</name>
<dbReference type="InterPro" id="IPR023214">
    <property type="entry name" value="HAD_sf"/>
</dbReference>
<evidence type="ECO:0000313" key="1">
    <source>
        <dbReference type="EMBL" id="QDE38698.1"/>
    </source>
</evidence>
<gene>
    <name evidence="1" type="ORF">FIV34_05520</name>
</gene>
<proteinExistence type="predicted"/>
<dbReference type="RefSeq" id="WP_139980454.1">
    <property type="nucleotide sequence ID" value="NZ_CP041046.1"/>
</dbReference>
<keyword evidence="1" id="KW-0378">Hydrolase</keyword>
<evidence type="ECO:0000313" key="2">
    <source>
        <dbReference type="Proteomes" id="UP000316093"/>
    </source>
</evidence>